<dbReference type="AlphaFoldDB" id="A0A815QVB8"/>
<evidence type="ECO:0000313" key="1">
    <source>
        <dbReference type="EMBL" id="CAF1467467.1"/>
    </source>
</evidence>
<accession>A0A815QVB8</accession>
<reference evidence="1" key="1">
    <citation type="submission" date="2021-02" db="EMBL/GenBank/DDBJ databases">
        <authorList>
            <person name="Nowell W R."/>
        </authorList>
    </citation>
    <scope>NUCLEOTIDE SEQUENCE</scope>
</reference>
<comment type="caution">
    <text evidence="1">The sequence shown here is derived from an EMBL/GenBank/DDBJ whole genome shotgun (WGS) entry which is preliminary data.</text>
</comment>
<dbReference type="EMBL" id="CAJNOR010004006">
    <property type="protein sequence ID" value="CAF1467467.1"/>
    <property type="molecule type" value="Genomic_DNA"/>
</dbReference>
<dbReference type="PANTHER" id="PTHR46579:SF1">
    <property type="entry name" value="F5_8 TYPE C DOMAIN-CONTAINING PROTEIN"/>
    <property type="match status" value="1"/>
</dbReference>
<evidence type="ECO:0008006" key="3">
    <source>
        <dbReference type="Google" id="ProtNLM"/>
    </source>
</evidence>
<dbReference type="Proteomes" id="UP000663828">
    <property type="component" value="Unassembled WGS sequence"/>
</dbReference>
<gene>
    <name evidence="1" type="ORF">XAT740_LOCUS37779</name>
</gene>
<organism evidence="1 2">
    <name type="scientific">Adineta ricciae</name>
    <name type="common">Rotifer</name>
    <dbReference type="NCBI Taxonomy" id="249248"/>
    <lineage>
        <taxon>Eukaryota</taxon>
        <taxon>Metazoa</taxon>
        <taxon>Spiralia</taxon>
        <taxon>Gnathifera</taxon>
        <taxon>Rotifera</taxon>
        <taxon>Eurotatoria</taxon>
        <taxon>Bdelloidea</taxon>
        <taxon>Adinetida</taxon>
        <taxon>Adinetidae</taxon>
        <taxon>Adineta</taxon>
    </lineage>
</organism>
<evidence type="ECO:0000313" key="2">
    <source>
        <dbReference type="Proteomes" id="UP000663828"/>
    </source>
</evidence>
<sequence>MSAANRSTDWRRKQARKVRSDIGIERHDCLPQLCSRLSASVFSQMITRQAHDVAEPVIGETAGLNTDCHSDNDIFIDGDDQEMLSPTDSNSEQEKNDFEQIPQFEPIAIGESNSDVKIDCVQIAVALIALKSRHRLSNKCIDDILSLLGLLGIDVPSSYKALCTVLRKRSSTHLNPSKYTICPHCDNLSSALYECTTCGVKYAPILPSKIPLFYTYSISQQLKAILATSPDLSLVNNNCPRNEFMRDITDGSVYQALKKTQTGLLLTLTMNIDGVQPNKGSDQSLWPILLVINEIKRKKRFALENLIIAGMWPGPSKPSRTQIHLLFKNIMLELQELERGGLFQFYSSDHENRFELTKIFLIGACCDKPAQSIVQCLPEPTAFFGCGHCELMGVSVSTNNNGSVVSFAIYETDPPTNERTNERHDLLIKQLHRNAIELTASTYRGRRDLTDKHKQSEKGVKGPCVLRSLSNFDVGSSFLVDSLHNVYLGLFKRILSLWLSPEYKGECWSIWIRRNELSILLNRIRFPSTTTRHPRSLDKYTKYKGSEIRLVLLFGYAIFENILKPEYYSHLLLLVLIIHYAESRRLTNSMITIVDKLCRAFLIDFPKLYTSRHNVQVVHSILHISNTLRRFGPLSTYSTFNFENQLGLLTRSCKSTRRHAIEIMNNLMYLRDACFELKTGGMHYDLLKLVSEWLHMSDSYVVSLSKSVRISHPLRIIDRIVNTTFVGDINYYAVAAIGEIRFTTSDFASKKVSDDSSIVFKAGSEENFGRIRRIFTVNDGDPIFYVDVLTKPNAFQCTTGSQTYYYSNIQTGTLNEDADNAFICASDIVS</sequence>
<keyword evidence="2" id="KW-1185">Reference proteome</keyword>
<proteinExistence type="predicted"/>
<name>A0A815QVB8_ADIRI</name>
<dbReference type="PANTHER" id="PTHR46579">
    <property type="entry name" value="F5/8 TYPE C DOMAIN-CONTAINING PROTEIN-RELATED"/>
    <property type="match status" value="1"/>
</dbReference>
<protein>
    <recommendedName>
        <fullName evidence="3">Transposase domain-containing protein</fullName>
    </recommendedName>
</protein>